<dbReference type="InterPro" id="IPR003726">
    <property type="entry name" value="HCY_dom"/>
</dbReference>
<reference evidence="6" key="1">
    <citation type="journal article" date="2014" name="Int. J. Syst. Evol. Microbiol.">
        <title>Complete genome sequence of Corynebacterium casei LMG S-19264T (=DSM 44701T), isolated from a smear-ripened cheese.</title>
        <authorList>
            <consortium name="US DOE Joint Genome Institute (JGI-PGF)"/>
            <person name="Walter F."/>
            <person name="Albersmeier A."/>
            <person name="Kalinowski J."/>
            <person name="Ruckert C."/>
        </authorList>
    </citation>
    <scope>NUCLEOTIDE SEQUENCE</scope>
    <source>
        <strain evidence="6">CGMCC 1.15880</strain>
    </source>
</reference>
<keyword evidence="3 4" id="KW-0479">Metal-binding</keyword>
<dbReference type="PANTHER" id="PTHR11103">
    <property type="entry name" value="SLR1189 PROTEIN"/>
    <property type="match status" value="1"/>
</dbReference>
<sequence>MTITILDGGMGQELLRRSAHPAHPMWSAKVLMDEPEIVQGLHEDFIRSGAQVITLNSYSATPERLTRDGKPDWFEPLQKRAIALAKAARDGIDPSVKIAGCLPPLRASYRPDLSPDFEDNLRRYQEIVAVQKDHVDLIQCETMSSIAEATAACTAAVETGLPVWLGLSVADDASNTLRSGEPLEQALDAVEGLGAAAILLNCSIPEAISAALPLVAQRGVRFGAYANGFTSISALQPGGTVDGLQARTDLGPAAYADFAAEWVSLGATIIGGCCEVGPDHIAELSRRFAG</sequence>
<evidence type="ECO:0000313" key="6">
    <source>
        <dbReference type="EMBL" id="GGA30270.1"/>
    </source>
</evidence>
<protein>
    <submittedName>
        <fullName evidence="6">Homocysteine S-methyltransferase</fullName>
    </submittedName>
</protein>
<name>A0A916VT88_9RHOB</name>
<dbReference type="PANTHER" id="PTHR11103:SF18">
    <property type="entry name" value="SLR1189 PROTEIN"/>
    <property type="match status" value="1"/>
</dbReference>
<feature type="domain" description="Hcy-binding" evidence="5">
    <location>
        <begin position="1"/>
        <end position="288"/>
    </location>
</feature>
<dbReference type="GO" id="GO:0008270">
    <property type="term" value="F:zinc ion binding"/>
    <property type="evidence" value="ECO:0007669"/>
    <property type="project" value="InterPro"/>
</dbReference>
<organism evidence="6 7">
    <name type="scientific">Neptunicoccus cionae</name>
    <dbReference type="NCBI Taxonomy" id="2035344"/>
    <lineage>
        <taxon>Bacteria</taxon>
        <taxon>Pseudomonadati</taxon>
        <taxon>Pseudomonadota</taxon>
        <taxon>Alphaproteobacteria</taxon>
        <taxon>Rhodobacterales</taxon>
        <taxon>Paracoccaceae</taxon>
        <taxon>Neptunicoccus</taxon>
    </lineage>
</organism>
<proteinExistence type="predicted"/>
<evidence type="ECO:0000256" key="3">
    <source>
        <dbReference type="PIRSR" id="PIRSR037505-2"/>
    </source>
</evidence>
<dbReference type="SUPFAM" id="SSF82282">
    <property type="entry name" value="Homocysteine S-methyltransferase"/>
    <property type="match status" value="1"/>
</dbReference>
<keyword evidence="2 4" id="KW-0808">Transferase</keyword>
<keyword evidence="3 4" id="KW-0862">Zinc</keyword>
<accession>A0A916VT88</accession>
<feature type="binding site" evidence="3 4">
    <location>
        <position position="202"/>
    </location>
    <ligand>
        <name>Zn(2+)</name>
        <dbReference type="ChEBI" id="CHEBI:29105"/>
    </ligand>
</feature>
<dbReference type="GO" id="GO:0032259">
    <property type="term" value="P:methylation"/>
    <property type="evidence" value="ECO:0007669"/>
    <property type="project" value="UniProtKB-KW"/>
</dbReference>
<dbReference type="EMBL" id="BMKA01000007">
    <property type="protein sequence ID" value="GGA30270.1"/>
    <property type="molecule type" value="Genomic_DNA"/>
</dbReference>
<dbReference type="AlphaFoldDB" id="A0A916VT88"/>
<gene>
    <name evidence="6" type="ORF">GCM10011498_34300</name>
</gene>
<evidence type="ECO:0000256" key="1">
    <source>
        <dbReference type="ARBA" id="ARBA00022603"/>
    </source>
</evidence>
<dbReference type="GO" id="GO:0009086">
    <property type="term" value="P:methionine biosynthetic process"/>
    <property type="evidence" value="ECO:0007669"/>
    <property type="project" value="InterPro"/>
</dbReference>
<evidence type="ECO:0000259" key="5">
    <source>
        <dbReference type="PROSITE" id="PS50970"/>
    </source>
</evidence>
<dbReference type="Pfam" id="PF02574">
    <property type="entry name" value="S-methyl_trans"/>
    <property type="match status" value="1"/>
</dbReference>
<keyword evidence="1 4" id="KW-0489">Methyltransferase</keyword>
<dbReference type="Proteomes" id="UP000628017">
    <property type="component" value="Unassembled WGS sequence"/>
</dbReference>
<dbReference type="GO" id="GO:0008168">
    <property type="term" value="F:methyltransferase activity"/>
    <property type="evidence" value="ECO:0007669"/>
    <property type="project" value="UniProtKB-UniRule"/>
</dbReference>
<reference evidence="6" key="2">
    <citation type="submission" date="2020-09" db="EMBL/GenBank/DDBJ databases">
        <authorList>
            <person name="Sun Q."/>
            <person name="Zhou Y."/>
        </authorList>
    </citation>
    <scope>NUCLEOTIDE SEQUENCE</scope>
    <source>
        <strain evidence="6">CGMCC 1.15880</strain>
    </source>
</reference>
<comment type="caution">
    <text evidence="6">The sequence shown here is derived from an EMBL/GenBank/DDBJ whole genome shotgun (WGS) entry which is preliminary data.</text>
</comment>
<feature type="binding site" evidence="3 4">
    <location>
        <position position="273"/>
    </location>
    <ligand>
        <name>Zn(2+)</name>
        <dbReference type="ChEBI" id="CHEBI:29105"/>
    </ligand>
</feature>
<dbReference type="PROSITE" id="PS50970">
    <property type="entry name" value="HCY"/>
    <property type="match status" value="1"/>
</dbReference>
<dbReference type="RefSeq" id="WP_188678237.1">
    <property type="nucleotide sequence ID" value="NZ_BMKA01000007.1"/>
</dbReference>
<evidence type="ECO:0000256" key="2">
    <source>
        <dbReference type="ARBA" id="ARBA00022679"/>
    </source>
</evidence>
<dbReference type="PIRSF" id="PIRSF037505">
    <property type="entry name" value="Betaine_HMT"/>
    <property type="match status" value="1"/>
</dbReference>
<dbReference type="Gene3D" id="3.20.20.330">
    <property type="entry name" value="Homocysteine-binding-like domain"/>
    <property type="match status" value="1"/>
</dbReference>
<comment type="cofactor">
    <cofactor evidence="3">
        <name>Zn(2+)</name>
        <dbReference type="ChEBI" id="CHEBI:29105"/>
    </cofactor>
    <text evidence="3">Binds 1 zinc ion per subunit.</text>
</comment>
<evidence type="ECO:0000313" key="7">
    <source>
        <dbReference type="Proteomes" id="UP000628017"/>
    </source>
</evidence>
<evidence type="ECO:0000256" key="4">
    <source>
        <dbReference type="PROSITE-ProRule" id="PRU00333"/>
    </source>
</evidence>
<feature type="binding site" evidence="3 4">
    <location>
        <position position="274"/>
    </location>
    <ligand>
        <name>Zn(2+)</name>
        <dbReference type="ChEBI" id="CHEBI:29105"/>
    </ligand>
</feature>
<dbReference type="InterPro" id="IPR017226">
    <property type="entry name" value="BHMT-like"/>
</dbReference>
<dbReference type="InterPro" id="IPR036589">
    <property type="entry name" value="HCY_dom_sf"/>
</dbReference>
<keyword evidence="7" id="KW-1185">Reference proteome</keyword>